<protein>
    <recommendedName>
        <fullName evidence="4">GntR C-terminal domain-containing protein</fullName>
    </recommendedName>
</protein>
<proteinExistence type="predicted"/>
<keyword evidence="2" id="KW-0238">DNA-binding</keyword>
<evidence type="ECO:0000256" key="2">
    <source>
        <dbReference type="ARBA" id="ARBA00023125"/>
    </source>
</evidence>
<dbReference type="Pfam" id="PF07729">
    <property type="entry name" value="FCD"/>
    <property type="match status" value="1"/>
</dbReference>
<comment type="caution">
    <text evidence="5">The sequence shown here is derived from an EMBL/GenBank/DDBJ whole genome shotgun (WGS) entry which is preliminary data.</text>
</comment>
<dbReference type="AlphaFoldDB" id="A0A401LAF2"/>
<dbReference type="PANTHER" id="PTHR43537">
    <property type="entry name" value="TRANSCRIPTIONAL REGULATOR, GNTR FAMILY"/>
    <property type="match status" value="1"/>
</dbReference>
<dbReference type="Proteomes" id="UP000287361">
    <property type="component" value="Unassembled WGS sequence"/>
</dbReference>
<dbReference type="SUPFAM" id="SSF48008">
    <property type="entry name" value="GntR ligand-binding domain-like"/>
    <property type="match status" value="1"/>
</dbReference>
<organism evidence="5 6">
    <name type="scientific">Anaerotignum faecicola</name>
    <dbReference type="NCBI Taxonomy" id="2358141"/>
    <lineage>
        <taxon>Bacteria</taxon>
        <taxon>Bacillati</taxon>
        <taxon>Bacillota</taxon>
        <taxon>Clostridia</taxon>
        <taxon>Lachnospirales</taxon>
        <taxon>Anaerotignaceae</taxon>
        <taxon>Anaerotignum</taxon>
    </lineage>
</organism>
<dbReference type="EMBL" id="BHVZ01000001">
    <property type="protein sequence ID" value="GCB28499.1"/>
    <property type="molecule type" value="Genomic_DNA"/>
</dbReference>
<dbReference type="Gene3D" id="1.20.120.530">
    <property type="entry name" value="GntR ligand-binding domain-like"/>
    <property type="match status" value="1"/>
</dbReference>
<feature type="domain" description="GntR C-terminal" evidence="4">
    <location>
        <begin position="15"/>
        <end position="140"/>
    </location>
</feature>
<keyword evidence="6" id="KW-1185">Reference proteome</keyword>
<accession>A0A401LAF2</accession>
<evidence type="ECO:0000256" key="1">
    <source>
        <dbReference type="ARBA" id="ARBA00023015"/>
    </source>
</evidence>
<sequence>MRFFDELKNNTTVEMIMETRIIIEPELAYYATLRATEDDISFLKDIFMENTSGNREKFFKERHDFNFHLFLAKCSKNTILENLLFSMLDQLKGSDYLKFNQHVELEASTNSYENHKEIANAIFHKDALLAKELMSQHLAVRMDTINFPTTKILQHLKKLEKHVKKNKSIFFMA</sequence>
<evidence type="ECO:0000256" key="3">
    <source>
        <dbReference type="ARBA" id="ARBA00023163"/>
    </source>
</evidence>
<dbReference type="InterPro" id="IPR008920">
    <property type="entry name" value="TF_FadR/GntR_C"/>
</dbReference>
<dbReference type="GO" id="GO:0003677">
    <property type="term" value="F:DNA binding"/>
    <property type="evidence" value="ECO:0007669"/>
    <property type="project" value="UniProtKB-KW"/>
</dbReference>
<reference evidence="5 6" key="1">
    <citation type="submission" date="2018-10" db="EMBL/GenBank/DDBJ databases">
        <title>Draft Genome Sequence of Anaerotignum sp. KCTC 15736.</title>
        <authorList>
            <person name="Choi S.H."/>
            <person name="Kim J.S."/>
            <person name="Kang S.W."/>
            <person name="Lee J.S."/>
            <person name="Park S.H."/>
        </authorList>
    </citation>
    <scope>NUCLEOTIDE SEQUENCE [LARGE SCALE GENOMIC DNA]</scope>
    <source>
        <strain evidence="5 6">KCTC 15736</strain>
    </source>
</reference>
<dbReference type="InterPro" id="IPR011711">
    <property type="entry name" value="GntR_C"/>
</dbReference>
<dbReference type="PANTHER" id="PTHR43537:SF5">
    <property type="entry name" value="UXU OPERON TRANSCRIPTIONAL REGULATOR"/>
    <property type="match status" value="1"/>
</dbReference>
<gene>
    <name evidence="5" type="ORF">KGMB03357_01600</name>
</gene>
<evidence type="ECO:0000313" key="5">
    <source>
        <dbReference type="EMBL" id="GCB28499.1"/>
    </source>
</evidence>
<name>A0A401LAF2_9FIRM</name>
<dbReference type="SMART" id="SM00895">
    <property type="entry name" value="FCD"/>
    <property type="match status" value="1"/>
</dbReference>
<keyword evidence="3" id="KW-0804">Transcription</keyword>
<evidence type="ECO:0000259" key="4">
    <source>
        <dbReference type="SMART" id="SM00895"/>
    </source>
</evidence>
<evidence type="ECO:0000313" key="6">
    <source>
        <dbReference type="Proteomes" id="UP000287361"/>
    </source>
</evidence>
<keyword evidence="1" id="KW-0805">Transcription regulation</keyword>